<sequence>MNFLYRLLLTFNATSLIIVVFLVKEQVLINEIDCRLINLPNYVSYIIYFLIPVGLTYFSLLIARFLSKDNIQEASIISIEQANNAFLPSYLGYFFVALSVPYVETLIFVFAILFIFTFLSQTLYFNPLFLVFRYHFYYLNTTNNVQLFVITRKELKDPKSIKIEQLRRINNFTFIDIKK</sequence>
<dbReference type="STRING" id="1836467.BTR34_16455"/>
<keyword evidence="1" id="KW-1133">Transmembrane helix</keyword>
<evidence type="ECO:0000313" key="2">
    <source>
        <dbReference type="EMBL" id="OBR39177.1"/>
    </source>
</evidence>
<keyword evidence="3" id="KW-1185">Reference proteome</keyword>
<accession>A0A1B7Z8Z2</accession>
<reference evidence="3" key="1">
    <citation type="submission" date="2016-06" db="EMBL/GenBank/DDBJ databases">
        <authorList>
            <person name="Zhan P."/>
        </authorList>
    </citation>
    <scope>NUCLEOTIDE SEQUENCE [LARGE SCALE GENOMIC DNA]</scope>
    <source>
        <strain evidence="3">T28</strain>
    </source>
</reference>
<feature type="transmembrane region" description="Helical" evidence="1">
    <location>
        <begin position="43"/>
        <end position="63"/>
    </location>
</feature>
<evidence type="ECO:0000313" key="3">
    <source>
        <dbReference type="Proteomes" id="UP000092164"/>
    </source>
</evidence>
<dbReference type="AlphaFoldDB" id="A0A1B7Z8Z2"/>
<gene>
    <name evidence="2" type="ORF">A9200_05820</name>
</gene>
<keyword evidence="1" id="KW-0472">Membrane</keyword>
<dbReference type="EMBL" id="LZFP01000012">
    <property type="protein sequence ID" value="OBR39177.1"/>
    <property type="molecule type" value="Genomic_DNA"/>
</dbReference>
<dbReference type="KEGG" id="mart:BTR34_16455"/>
<comment type="caution">
    <text evidence="2">The sequence shown here is derived from an EMBL/GenBank/DDBJ whole genome shotgun (WGS) entry which is preliminary data.</text>
</comment>
<evidence type="ECO:0000256" key="1">
    <source>
        <dbReference type="SAM" id="Phobius"/>
    </source>
</evidence>
<dbReference type="Proteomes" id="UP000092164">
    <property type="component" value="Unassembled WGS sequence"/>
</dbReference>
<organism evidence="2 3">
    <name type="scientific">Maribacter hydrothermalis</name>
    <dbReference type="NCBI Taxonomy" id="1836467"/>
    <lineage>
        <taxon>Bacteria</taxon>
        <taxon>Pseudomonadati</taxon>
        <taxon>Bacteroidota</taxon>
        <taxon>Flavobacteriia</taxon>
        <taxon>Flavobacteriales</taxon>
        <taxon>Flavobacteriaceae</taxon>
        <taxon>Maribacter</taxon>
    </lineage>
</organism>
<feature type="transmembrane region" description="Helical" evidence="1">
    <location>
        <begin position="108"/>
        <end position="132"/>
    </location>
</feature>
<keyword evidence="1" id="KW-0812">Transmembrane</keyword>
<feature type="transmembrane region" description="Helical" evidence="1">
    <location>
        <begin position="84"/>
        <end position="102"/>
    </location>
</feature>
<proteinExistence type="predicted"/>
<protein>
    <submittedName>
        <fullName evidence="2">Uncharacterized protein</fullName>
    </submittedName>
</protein>
<feature type="transmembrane region" description="Helical" evidence="1">
    <location>
        <begin position="7"/>
        <end position="23"/>
    </location>
</feature>
<name>A0A1B7Z8Z2_9FLAO</name>